<dbReference type="PANTHER" id="PTHR36435:SF1">
    <property type="entry name" value="CAAX AMINO TERMINAL PROTEASE FAMILY PROTEIN"/>
    <property type="match status" value="1"/>
</dbReference>
<evidence type="ECO:0000256" key="1">
    <source>
        <dbReference type="SAM" id="Phobius"/>
    </source>
</evidence>
<name>A0A0M9ASV6_9EURY</name>
<sequence length="244" mass="24996">MSDDAPGSAVAERVLRVASALFAIVFALLVASAITVPAAELAVSIGLVAEGSTGYQLLRTVLQFGGFAVAVAGYLAITGEWELARASRPDARQAAIVVGGGAVLFAFQYGALFALDQVGLSTGQNQAVVPAGDPVTYYLAMIAVSLAVVGPVEELLFRGVVQGGVRRAFDAVPAVLIASLAFGLIHLPSVSGTPAERWAYVGVVVVLGSVLGALYEWTDNVVVPGLAHGVYNAAIYVVLLSQAL</sequence>
<evidence type="ECO:0000313" key="3">
    <source>
        <dbReference type="EMBL" id="KOX96831.1"/>
    </source>
</evidence>
<dbReference type="InterPro" id="IPR052710">
    <property type="entry name" value="CAAX_protease"/>
</dbReference>
<feature type="transmembrane region" description="Helical" evidence="1">
    <location>
        <begin position="198"/>
        <end position="215"/>
    </location>
</feature>
<feature type="transmembrane region" description="Helical" evidence="1">
    <location>
        <begin position="222"/>
        <end position="243"/>
    </location>
</feature>
<dbReference type="PATRIC" id="fig|1705389.3.peg.2990"/>
<keyword evidence="4" id="KW-1185">Reference proteome</keyword>
<dbReference type="GO" id="GO:0080120">
    <property type="term" value="P:CAAX-box protein maturation"/>
    <property type="evidence" value="ECO:0007669"/>
    <property type="project" value="UniProtKB-ARBA"/>
</dbReference>
<feature type="transmembrane region" description="Helical" evidence="1">
    <location>
        <begin position="168"/>
        <end position="186"/>
    </location>
</feature>
<organism evidence="3 4">
    <name type="scientific">Halorubrum tropicale</name>
    <dbReference type="NCBI Taxonomy" id="1765655"/>
    <lineage>
        <taxon>Archaea</taxon>
        <taxon>Methanobacteriati</taxon>
        <taxon>Methanobacteriota</taxon>
        <taxon>Stenosarchaea group</taxon>
        <taxon>Halobacteria</taxon>
        <taxon>Halobacteriales</taxon>
        <taxon>Haloferacaceae</taxon>
        <taxon>Halorubrum</taxon>
    </lineage>
</organism>
<proteinExistence type="predicted"/>
<accession>A0A0M9ASV6</accession>
<protein>
    <recommendedName>
        <fullName evidence="2">CAAX prenyl protease 2/Lysostaphin resistance protein A-like domain-containing protein</fullName>
    </recommendedName>
</protein>
<dbReference type="STRING" id="1765655.AMR74_05210"/>
<feature type="transmembrane region" description="Helical" evidence="1">
    <location>
        <begin position="61"/>
        <end position="83"/>
    </location>
</feature>
<dbReference type="OrthoDB" id="275779at2157"/>
<keyword evidence="1" id="KW-1133">Transmembrane helix</keyword>
<evidence type="ECO:0000259" key="2">
    <source>
        <dbReference type="Pfam" id="PF02517"/>
    </source>
</evidence>
<keyword evidence="1" id="KW-0472">Membrane</keyword>
<dbReference type="EMBL" id="LIST01000002">
    <property type="protein sequence ID" value="KOX96831.1"/>
    <property type="molecule type" value="Genomic_DNA"/>
</dbReference>
<dbReference type="InterPro" id="IPR003675">
    <property type="entry name" value="Rce1/LyrA-like_dom"/>
</dbReference>
<dbReference type="Proteomes" id="UP000037747">
    <property type="component" value="Unassembled WGS sequence"/>
</dbReference>
<reference evidence="3 4" key="1">
    <citation type="submission" date="2015-08" db="EMBL/GenBank/DDBJ databases">
        <title>Genomes of Isolates from Cabo Rojo, PR.</title>
        <authorList>
            <person name="Sanchez-Nieves R.L."/>
            <person name="Montalvo-Rodriguez R."/>
        </authorList>
    </citation>
    <scope>NUCLEOTIDE SEQUENCE [LARGE SCALE GENOMIC DNA]</scope>
    <source>
        <strain evidence="3 4">5</strain>
    </source>
</reference>
<feature type="transmembrane region" description="Helical" evidence="1">
    <location>
        <begin position="135"/>
        <end position="156"/>
    </location>
</feature>
<dbReference type="Pfam" id="PF02517">
    <property type="entry name" value="Rce1-like"/>
    <property type="match status" value="1"/>
</dbReference>
<dbReference type="GO" id="GO:0004175">
    <property type="term" value="F:endopeptidase activity"/>
    <property type="evidence" value="ECO:0007669"/>
    <property type="project" value="UniProtKB-ARBA"/>
</dbReference>
<gene>
    <name evidence="3" type="ORF">AMR74_05210</name>
</gene>
<feature type="domain" description="CAAX prenyl protease 2/Lysostaphin resistance protein A-like" evidence="2">
    <location>
        <begin position="138"/>
        <end position="233"/>
    </location>
</feature>
<evidence type="ECO:0000313" key="4">
    <source>
        <dbReference type="Proteomes" id="UP000037747"/>
    </source>
</evidence>
<dbReference type="AlphaFoldDB" id="A0A0M9ASV6"/>
<comment type="caution">
    <text evidence="3">The sequence shown here is derived from an EMBL/GenBank/DDBJ whole genome shotgun (WGS) entry which is preliminary data.</text>
</comment>
<keyword evidence="1" id="KW-0812">Transmembrane</keyword>
<feature type="transmembrane region" description="Helical" evidence="1">
    <location>
        <begin position="95"/>
        <end position="115"/>
    </location>
</feature>
<dbReference type="PANTHER" id="PTHR36435">
    <property type="entry name" value="SLR1288 PROTEIN"/>
    <property type="match status" value="1"/>
</dbReference>
<feature type="transmembrane region" description="Helical" evidence="1">
    <location>
        <begin position="21"/>
        <end position="49"/>
    </location>
</feature>
<dbReference type="RefSeq" id="WP_053771016.1">
    <property type="nucleotide sequence ID" value="NZ_LIST01000002.1"/>
</dbReference>